<protein>
    <submittedName>
        <fullName evidence="1">Uncharacterized protein</fullName>
    </submittedName>
</protein>
<name>U2LF63_9FIRM</name>
<dbReference type="AlphaFoldDB" id="U2LF63"/>
<organism evidence="1 2">
    <name type="scientific">Ruminococcus callidus ATCC 27760</name>
    <dbReference type="NCBI Taxonomy" id="411473"/>
    <lineage>
        <taxon>Bacteria</taxon>
        <taxon>Bacillati</taxon>
        <taxon>Bacillota</taxon>
        <taxon>Clostridia</taxon>
        <taxon>Eubacteriales</taxon>
        <taxon>Oscillospiraceae</taxon>
        <taxon>Ruminococcus</taxon>
    </lineage>
</organism>
<gene>
    <name evidence="1" type="ORF">RUMCAL_03169</name>
</gene>
<accession>U2LF63</accession>
<comment type="caution">
    <text evidence="1">The sequence shown here is derived from an EMBL/GenBank/DDBJ whole genome shotgun (WGS) entry which is preliminary data.</text>
</comment>
<dbReference type="PATRIC" id="fig|411473.3.peg.2651"/>
<dbReference type="Proteomes" id="UP000016662">
    <property type="component" value="Unassembled WGS sequence"/>
</dbReference>
<proteinExistence type="predicted"/>
<dbReference type="Pfam" id="PF13289">
    <property type="entry name" value="SIR2_2"/>
    <property type="match status" value="1"/>
</dbReference>
<dbReference type="InterPro" id="IPR011202">
    <property type="entry name" value="UCP014677"/>
</dbReference>
<evidence type="ECO:0000313" key="2">
    <source>
        <dbReference type="Proteomes" id="UP000016662"/>
    </source>
</evidence>
<keyword evidence="2" id="KW-1185">Reference proteome</keyword>
<evidence type="ECO:0000313" key="1">
    <source>
        <dbReference type="EMBL" id="ERJ88079.1"/>
    </source>
</evidence>
<dbReference type="eggNOG" id="COG0846">
    <property type="taxonomic scope" value="Bacteria"/>
</dbReference>
<reference evidence="1 2" key="1">
    <citation type="submission" date="2013-07" db="EMBL/GenBank/DDBJ databases">
        <authorList>
            <person name="Weinstock G."/>
            <person name="Sodergren E."/>
            <person name="Wylie T."/>
            <person name="Fulton L."/>
            <person name="Fulton R."/>
            <person name="Fronick C."/>
            <person name="O'Laughlin M."/>
            <person name="Godfrey J."/>
            <person name="Miner T."/>
            <person name="Herter B."/>
            <person name="Appelbaum E."/>
            <person name="Cordes M."/>
            <person name="Lek S."/>
            <person name="Wollam A."/>
            <person name="Pepin K.H."/>
            <person name="Palsikar V.B."/>
            <person name="Mitreva M."/>
            <person name="Wilson R.K."/>
        </authorList>
    </citation>
    <scope>NUCLEOTIDE SEQUENCE [LARGE SCALE GENOMIC DNA]</scope>
    <source>
        <strain evidence="1 2">ATCC 27760</strain>
    </source>
</reference>
<sequence length="485" mass="56582">MSLRYLENSYTWDGLLEHISHELFENDERYLDIKANHLCNGEYRYDEIATDIERIFNEELGKDRNGKFKHINDMFYDQMKNGIQLSRFKIYISEIFSEIKINPEKNDEIAELKKIRKNIGSVITTNYDKLIETLFEFNPLIGNDILLSNPYGSVYKIHGCVDAPDKIIITQNDYNLFNRRYELIRAQLLSLFIHNPIIFIGYSIGDENIRNILKTIFDYVSSDSELAKKIQANFLLIEYEADSDSTEVFEHDITINSHTTIRVNKIKTDNFIAIYHALSELQLPISAMDVRKVQSIVKQIYEGGEIKVRITNDIDDLDNSSKVLAIGNIHTINYVYQNVNDMISNYFNIIEEENVQVLNLVDKQKIQENQYFPIFGFSKINSSIQNEKILKQNQKNKLKRLVQGMNNACKTKFNAIEEIFSTENVVKSNQINCLVYSILTGAISLDEAENYLKQRTDKKTTDYRKVLCAFDYMKYKDETDEMIQS</sequence>
<dbReference type="PIRSF" id="PIRSF014677">
    <property type="entry name" value="UCP014677"/>
    <property type="match status" value="1"/>
</dbReference>
<dbReference type="HOGENOM" id="CLU_037616_1_0_9"/>
<dbReference type="EMBL" id="AWVF01000417">
    <property type="protein sequence ID" value="ERJ88079.1"/>
    <property type="molecule type" value="Genomic_DNA"/>
</dbReference>